<evidence type="ECO:0000256" key="8">
    <source>
        <dbReference type="ARBA" id="ARBA00023136"/>
    </source>
</evidence>
<proteinExistence type="predicted"/>
<keyword evidence="6 12" id="KW-0067">ATP-binding</keyword>
<keyword evidence="5" id="KW-0547">Nucleotide-binding</keyword>
<dbReference type="FunFam" id="3.40.50.300:FF:000221">
    <property type="entry name" value="Multidrug ABC transporter ATP-binding protein"/>
    <property type="match status" value="1"/>
</dbReference>
<dbReference type="InterPro" id="IPR003439">
    <property type="entry name" value="ABC_transporter-like_ATP-bd"/>
</dbReference>
<keyword evidence="7 9" id="KW-1133">Transmembrane helix</keyword>
<evidence type="ECO:0000313" key="12">
    <source>
        <dbReference type="EMBL" id="HIR56627.1"/>
    </source>
</evidence>
<evidence type="ECO:0000256" key="7">
    <source>
        <dbReference type="ARBA" id="ARBA00022989"/>
    </source>
</evidence>
<dbReference type="Gene3D" id="1.20.1560.10">
    <property type="entry name" value="ABC transporter type 1, transmembrane domain"/>
    <property type="match status" value="1"/>
</dbReference>
<sequence>MQAEKCTHDRKGGAVLNPSKTKKTLGEKKFALVWRFLRRHLWIFGAALLCSMGNTVLNSLTPQVVRYTVDSVLGGEPFPDLLLQIVPEQVLRSLPPMQVLLGAAGLILLISVCAGLCMYGSRMGTAIGSESFVKSLRDALFEHIQRLPYAWHVRHRTGEIIQRCTSDVEVVRNFVTNQLLEVFRIVFLIGFSLAIMFSMNSRITLIALAFMPVIMLYSGIFYSKIAQRFLTADEAEGELSSTVQENLTGVRVVRAFGREKFEVERFDQKNNRFSGLWIRLGRLMSVYWGVGDLMTGLQILTILCVGVVAAVNGEITLGEFIAFLSYNSSLVWPVRGLGRILSEMSKAGVSIHRLAYILDAEPEQDPPDALQPPMDRDIAFDHVTFAYEGHRVLDDISFTIPAGSTFAILGGTGSGKSTLAHLLDRLYDLPPENGRITIGGVDIAQISRPYLRRNIGMVLQEPFLFSRTIRENIAAVRPGATLPEVRLTAGTAHIDESILEFPEGYDTVVGERGVTLSGGQKQRVAIARTLMQEAPILLFDDSLSAVDAETDAQIRASLRDAKGGSTVILISHRITTLMQADKILVLHNGRVAELGTHEELLRQNGIYREIHDIQMSSADRSALTDEPQISE</sequence>
<dbReference type="PANTHER" id="PTHR43394:SF1">
    <property type="entry name" value="ATP-BINDING CASSETTE SUB-FAMILY B MEMBER 10, MITOCHONDRIAL"/>
    <property type="match status" value="1"/>
</dbReference>
<dbReference type="GO" id="GO:0015421">
    <property type="term" value="F:ABC-type oligopeptide transporter activity"/>
    <property type="evidence" value="ECO:0007669"/>
    <property type="project" value="TreeGrafter"/>
</dbReference>
<evidence type="ECO:0000256" key="5">
    <source>
        <dbReference type="ARBA" id="ARBA00022741"/>
    </source>
</evidence>
<organism evidence="12 13">
    <name type="scientific">Candidatus Gallacutalibacter pullicola</name>
    <dbReference type="NCBI Taxonomy" id="2840830"/>
    <lineage>
        <taxon>Bacteria</taxon>
        <taxon>Bacillati</taxon>
        <taxon>Bacillota</taxon>
        <taxon>Clostridia</taxon>
        <taxon>Eubacteriales</taxon>
        <taxon>Candidatus Gallacutalibacter</taxon>
    </lineage>
</organism>
<feature type="domain" description="ABC transmembrane type-1" evidence="11">
    <location>
        <begin position="46"/>
        <end position="346"/>
    </location>
</feature>
<comment type="caution">
    <text evidence="12">The sequence shown here is derived from an EMBL/GenBank/DDBJ whole genome shotgun (WGS) entry which is preliminary data.</text>
</comment>
<dbReference type="AlphaFoldDB" id="A0A9D1DPP6"/>
<feature type="transmembrane region" description="Helical" evidence="9">
    <location>
        <begin position="286"/>
        <end position="309"/>
    </location>
</feature>
<dbReference type="InterPro" id="IPR027417">
    <property type="entry name" value="P-loop_NTPase"/>
</dbReference>
<dbReference type="Proteomes" id="UP000886785">
    <property type="component" value="Unassembled WGS sequence"/>
</dbReference>
<dbReference type="InterPro" id="IPR039421">
    <property type="entry name" value="Type_1_exporter"/>
</dbReference>
<dbReference type="SUPFAM" id="SSF52540">
    <property type="entry name" value="P-loop containing nucleoside triphosphate hydrolases"/>
    <property type="match status" value="1"/>
</dbReference>
<dbReference type="Pfam" id="PF00664">
    <property type="entry name" value="ABC_membrane"/>
    <property type="match status" value="1"/>
</dbReference>
<name>A0A9D1DPP6_9FIRM</name>
<gene>
    <name evidence="12" type="ORF">IAA54_03080</name>
</gene>
<evidence type="ECO:0000256" key="3">
    <source>
        <dbReference type="ARBA" id="ARBA00022475"/>
    </source>
</evidence>
<dbReference type="SMART" id="SM00382">
    <property type="entry name" value="AAA"/>
    <property type="match status" value="1"/>
</dbReference>
<dbReference type="InterPro" id="IPR003593">
    <property type="entry name" value="AAA+_ATPase"/>
</dbReference>
<dbReference type="InterPro" id="IPR036640">
    <property type="entry name" value="ABC1_TM_sf"/>
</dbReference>
<dbReference type="Gene3D" id="3.40.50.300">
    <property type="entry name" value="P-loop containing nucleotide triphosphate hydrolases"/>
    <property type="match status" value="1"/>
</dbReference>
<reference evidence="12" key="2">
    <citation type="journal article" date="2021" name="PeerJ">
        <title>Extensive microbial diversity within the chicken gut microbiome revealed by metagenomics and culture.</title>
        <authorList>
            <person name="Gilroy R."/>
            <person name="Ravi A."/>
            <person name="Getino M."/>
            <person name="Pursley I."/>
            <person name="Horton D.L."/>
            <person name="Alikhan N.F."/>
            <person name="Baker D."/>
            <person name="Gharbi K."/>
            <person name="Hall N."/>
            <person name="Watson M."/>
            <person name="Adriaenssens E.M."/>
            <person name="Foster-Nyarko E."/>
            <person name="Jarju S."/>
            <person name="Secka A."/>
            <person name="Antonio M."/>
            <person name="Oren A."/>
            <person name="Chaudhuri R.R."/>
            <person name="La Ragione R."/>
            <person name="Hildebrand F."/>
            <person name="Pallen M.J."/>
        </authorList>
    </citation>
    <scope>NUCLEOTIDE SEQUENCE</scope>
    <source>
        <strain evidence="12">ChiSjej1B19-7085</strain>
    </source>
</reference>
<evidence type="ECO:0000256" key="9">
    <source>
        <dbReference type="SAM" id="Phobius"/>
    </source>
</evidence>
<dbReference type="PANTHER" id="PTHR43394">
    <property type="entry name" value="ATP-DEPENDENT PERMEASE MDL1, MITOCHONDRIAL"/>
    <property type="match status" value="1"/>
</dbReference>
<feature type="transmembrane region" description="Helical" evidence="9">
    <location>
        <begin position="99"/>
        <end position="119"/>
    </location>
</feature>
<keyword evidence="4 9" id="KW-0812">Transmembrane</keyword>
<keyword evidence="8 9" id="KW-0472">Membrane</keyword>
<evidence type="ECO:0000313" key="13">
    <source>
        <dbReference type="Proteomes" id="UP000886785"/>
    </source>
</evidence>
<feature type="transmembrane region" description="Helical" evidence="9">
    <location>
        <begin position="41"/>
        <end position="60"/>
    </location>
</feature>
<keyword evidence="3" id="KW-1003">Cell membrane</keyword>
<evidence type="ECO:0000259" key="10">
    <source>
        <dbReference type="PROSITE" id="PS50893"/>
    </source>
</evidence>
<dbReference type="Pfam" id="PF00005">
    <property type="entry name" value="ABC_tran"/>
    <property type="match status" value="1"/>
</dbReference>
<evidence type="ECO:0000259" key="11">
    <source>
        <dbReference type="PROSITE" id="PS50929"/>
    </source>
</evidence>
<keyword evidence="2" id="KW-0813">Transport</keyword>
<feature type="transmembrane region" description="Helical" evidence="9">
    <location>
        <begin position="182"/>
        <end position="199"/>
    </location>
</feature>
<dbReference type="InterPro" id="IPR017871">
    <property type="entry name" value="ABC_transporter-like_CS"/>
</dbReference>
<feature type="transmembrane region" description="Helical" evidence="9">
    <location>
        <begin position="205"/>
        <end position="222"/>
    </location>
</feature>
<dbReference type="SUPFAM" id="SSF90123">
    <property type="entry name" value="ABC transporter transmembrane region"/>
    <property type="match status" value="1"/>
</dbReference>
<dbReference type="PROSITE" id="PS50929">
    <property type="entry name" value="ABC_TM1F"/>
    <property type="match status" value="1"/>
</dbReference>
<comment type="subcellular location">
    <subcellularLocation>
        <location evidence="1">Cell membrane</location>
        <topology evidence="1">Multi-pass membrane protein</topology>
    </subcellularLocation>
</comment>
<evidence type="ECO:0000256" key="4">
    <source>
        <dbReference type="ARBA" id="ARBA00022692"/>
    </source>
</evidence>
<dbReference type="EMBL" id="DVHF01000036">
    <property type="protein sequence ID" value="HIR56627.1"/>
    <property type="molecule type" value="Genomic_DNA"/>
</dbReference>
<dbReference type="GO" id="GO:0005524">
    <property type="term" value="F:ATP binding"/>
    <property type="evidence" value="ECO:0007669"/>
    <property type="project" value="UniProtKB-KW"/>
</dbReference>
<evidence type="ECO:0000256" key="1">
    <source>
        <dbReference type="ARBA" id="ARBA00004651"/>
    </source>
</evidence>
<accession>A0A9D1DPP6</accession>
<feature type="domain" description="ABC transporter" evidence="10">
    <location>
        <begin position="378"/>
        <end position="613"/>
    </location>
</feature>
<dbReference type="PROSITE" id="PS50893">
    <property type="entry name" value="ABC_TRANSPORTER_2"/>
    <property type="match status" value="1"/>
</dbReference>
<dbReference type="GO" id="GO:0016887">
    <property type="term" value="F:ATP hydrolysis activity"/>
    <property type="evidence" value="ECO:0007669"/>
    <property type="project" value="InterPro"/>
</dbReference>
<evidence type="ECO:0000256" key="6">
    <source>
        <dbReference type="ARBA" id="ARBA00022840"/>
    </source>
</evidence>
<dbReference type="PROSITE" id="PS00211">
    <property type="entry name" value="ABC_TRANSPORTER_1"/>
    <property type="match status" value="1"/>
</dbReference>
<dbReference type="InterPro" id="IPR011527">
    <property type="entry name" value="ABC1_TM_dom"/>
</dbReference>
<protein>
    <submittedName>
        <fullName evidence="12">ABC transporter ATP-binding protein</fullName>
    </submittedName>
</protein>
<evidence type="ECO:0000256" key="2">
    <source>
        <dbReference type="ARBA" id="ARBA00022448"/>
    </source>
</evidence>
<reference evidence="12" key="1">
    <citation type="submission" date="2020-10" db="EMBL/GenBank/DDBJ databases">
        <authorList>
            <person name="Gilroy R."/>
        </authorList>
    </citation>
    <scope>NUCLEOTIDE SEQUENCE</scope>
    <source>
        <strain evidence="12">ChiSjej1B19-7085</strain>
    </source>
</reference>
<dbReference type="CDD" id="cd18542">
    <property type="entry name" value="ABC_6TM_YknU_like"/>
    <property type="match status" value="1"/>
</dbReference>
<dbReference type="GO" id="GO:0005886">
    <property type="term" value="C:plasma membrane"/>
    <property type="evidence" value="ECO:0007669"/>
    <property type="project" value="UniProtKB-SubCell"/>
</dbReference>